<dbReference type="Proteomes" id="UP000198304">
    <property type="component" value="Unassembled WGS sequence"/>
</dbReference>
<dbReference type="AlphaFoldDB" id="A0A239EYC1"/>
<name>A0A239EYC1_9FIRM</name>
<evidence type="ECO:0000256" key="4">
    <source>
        <dbReference type="ARBA" id="ARBA00022795"/>
    </source>
</evidence>
<evidence type="ECO:0000256" key="1">
    <source>
        <dbReference type="ARBA" id="ARBA00005322"/>
    </source>
</evidence>
<gene>
    <name evidence="8" type="ORF">SAMN05446037_101180</name>
</gene>
<evidence type="ECO:0000256" key="3">
    <source>
        <dbReference type="ARBA" id="ARBA00022491"/>
    </source>
</evidence>
<keyword evidence="9" id="KW-1185">Reference proteome</keyword>
<evidence type="ECO:0000256" key="5">
    <source>
        <dbReference type="ARBA" id="ARBA00023015"/>
    </source>
</evidence>
<dbReference type="SUPFAM" id="SSF101498">
    <property type="entry name" value="Anti-sigma factor FlgM"/>
    <property type="match status" value="1"/>
</dbReference>
<dbReference type="Pfam" id="PF04316">
    <property type="entry name" value="FlgM"/>
    <property type="match status" value="1"/>
</dbReference>
<reference evidence="8 9" key="1">
    <citation type="submission" date="2017-06" db="EMBL/GenBank/DDBJ databases">
        <authorList>
            <person name="Kim H.J."/>
            <person name="Triplett B.A."/>
        </authorList>
    </citation>
    <scope>NUCLEOTIDE SEQUENCE [LARGE SCALE GENOMIC DNA]</scope>
    <source>
        <strain evidence="8 9">SCA</strain>
    </source>
</reference>
<dbReference type="GO" id="GO:0045892">
    <property type="term" value="P:negative regulation of DNA-templated transcription"/>
    <property type="evidence" value="ECO:0007669"/>
    <property type="project" value="InterPro"/>
</dbReference>
<evidence type="ECO:0000313" key="9">
    <source>
        <dbReference type="Proteomes" id="UP000198304"/>
    </source>
</evidence>
<organism evidence="8 9">
    <name type="scientific">Anaerovirgula multivorans</name>
    <dbReference type="NCBI Taxonomy" id="312168"/>
    <lineage>
        <taxon>Bacteria</taxon>
        <taxon>Bacillati</taxon>
        <taxon>Bacillota</taxon>
        <taxon>Clostridia</taxon>
        <taxon>Peptostreptococcales</taxon>
        <taxon>Natronincolaceae</taxon>
        <taxon>Anaerovirgula</taxon>
    </lineage>
</organism>
<keyword evidence="4" id="KW-1005">Bacterial flagellum biogenesis</keyword>
<accession>A0A239EYC1</accession>
<dbReference type="OrthoDB" id="2112849at2"/>
<evidence type="ECO:0000313" key="8">
    <source>
        <dbReference type="EMBL" id="SNS49278.1"/>
    </source>
</evidence>
<dbReference type="InterPro" id="IPR035890">
    <property type="entry name" value="Anti-sigma-28_factor_FlgM_sf"/>
</dbReference>
<dbReference type="GO" id="GO:0044781">
    <property type="term" value="P:bacterial-type flagellum organization"/>
    <property type="evidence" value="ECO:0007669"/>
    <property type="project" value="UniProtKB-KW"/>
</dbReference>
<evidence type="ECO:0000256" key="2">
    <source>
        <dbReference type="ARBA" id="ARBA00017823"/>
    </source>
</evidence>
<comment type="similarity">
    <text evidence="1">Belongs to the FlgM family.</text>
</comment>
<evidence type="ECO:0000256" key="6">
    <source>
        <dbReference type="ARBA" id="ARBA00023163"/>
    </source>
</evidence>
<keyword evidence="6" id="KW-0804">Transcription</keyword>
<proteinExistence type="inferred from homology"/>
<feature type="domain" description="Anti-sigma-28 factor FlgM C-terminal" evidence="7">
    <location>
        <begin position="34"/>
        <end position="88"/>
    </location>
</feature>
<dbReference type="NCBIfam" id="TIGR03824">
    <property type="entry name" value="FlgM_jcvi"/>
    <property type="match status" value="1"/>
</dbReference>
<dbReference type="InterPro" id="IPR031316">
    <property type="entry name" value="FlgM_C"/>
</dbReference>
<keyword evidence="5" id="KW-0805">Transcription regulation</keyword>
<dbReference type="EMBL" id="FZOJ01000011">
    <property type="protein sequence ID" value="SNS49278.1"/>
    <property type="molecule type" value="Genomic_DNA"/>
</dbReference>
<dbReference type="RefSeq" id="WP_089283256.1">
    <property type="nucleotide sequence ID" value="NZ_FZOJ01000011.1"/>
</dbReference>
<keyword evidence="3" id="KW-0678">Repressor</keyword>
<sequence length="96" mass="10866">MKIFNNPNISQVMKLYNKSVKSTEKTGEVTSSGDQLDISGKAKEFQVAVKAFKNLPEVRKEKVEDLKEKIQTNSYNVSGKEITDKLIESILMDEKI</sequence>
<protein>
    <recommendedName>
        <fullName evidence="2">Negative regulator of flagellin synthesis</fullName>
    </recommendedName>
</protein>
<dbReference type="InterPro" id="IPR007412">
    <property type="entry name" value="FlgM"/>
</dbReference>
<evidence type="ECO:0000259" key="7">
    <source>
        <dbReference type="Pfam" id="PF04316"/>
    </source>
</evidence>